<dbReference type="EC" id="6.1.1.9" evidence="2"/>
<evidence type="ECO:0000256" key="8">
    <source>
        <dbReference type="ARBA" id="ARBA00029936"/>
    </source>
</evidence>
<feature type="domain" description="Aminoacyl-tRNA synthetase class Ia" evidence="9">
    <location>
        <begin position="63"/>
        <end position="156"/>
    </location>
</feature>
<evidence type="ECO:0000259" key="9">
    <source>
        <dbReference type="Pfam" id="PF00133"/>
    </source>
</evidence>
<dbReference type="Gene3D" id="3.40.50.620">
    <property type="entry name" value="HUPs"/>
    <property type="match status" value="1"/>
</dbReference>
<keyword evidence="7" id="KW-0030">Aminoacyl-tRNA synthetase</keyword>
<evidence type="ECO:0000256" key="3">
    <source>
        <dbReference type="ARBA" id="ARBA00022598"/>
    </source>
</evidence>
<dbReference type="AlphaFoldDB" id="A0A8K0D787"/>
<dbReference type="GO" id="GO:0005524">
    <property type="term" value="F:ATP binding"/>
    <property type="evidence" value="ECO:0007669"/>
    <property type="project" value="UniProtKB-KW"/>
</dbReference>
<dbReference type="InterPro" id="IPR001412">
    <property type="entry name" value="aa-tRNA-synth_I_CS"/>
</dbReference>
<dbReference type="Proteomes" id="UP000801492">
    <property type="component" value="Unassembled WGS sequence"/>
</dbReference>
<dbReference type="EMBL" id="VTPC01003841">
    <property type="protein sequence ID" value="KAF2897933.1"/>
    <property type="molecule type" value="Genomic_DNA"/>
</dbReference>
<keyword evidence="4" id="KW-0547">Nucleotide-binding</keyword>
<dbReference type="PANTHER" id="PTHR11946">
    <property type="entry name" value="VALYL-TRNA SYNTHETASES"/>
    <property type="match status" value="1"/>
</dbReference>
<dbReference type="PANTHER" id="PTHR11946:SF109">
    <property type="entry name" value="VALINE--TRNA LIGASE"/>
    <property type="match status" value="1"/>
</dbReference>
<dbReference type="InterPro" id="IPR002303">
    <property type="entry name" value="Valyl-tRNA_ligase"/>
</dbReference>
<dbReference type="InterPro" id="IPR002300">
    <property type="entry name" value="aa-tRNA-synth_Ia"/>
</dbReference>
<keyword evidence="3" id="KW-0436">Ligase</keyword>
<dbReference type="SUPFAM" id="SSF52374">
    <property type="entry name" value="Nucleotidylyl transferase"/>
    <property type="match status" value="1"/>
</dbReference>
<protein>
    <recommendedName>
        <fullName evidence="2">valine--tRNA ligase</fullName>
        <ecNumber evidence="2">6.1.1.9</ecNumber>
    </recommendedName>
    <alternativeName>
        <fullName evidence="8">Valyl-tRNA synthetase</fullName>
    </alternativeName>
</protein>
<keyword evidence="11" id="KW-1185">Reference proteome</keyword>
<evidence type="ECO:0000256" key="7">
    <source>
        <dbReference type="ARBA" id="ARBA00023146"/>
    </source>
</evidence>
<reference evidence="10" key="1">
    <citation type="submission" date="2019-08" db="EMBL/GenBank/DDBJ databases">
        <title>The genome of the North American firefly Photinus pyralis.</title>
        <authorList>
            <consortium name="Photinus pyralis genome working group"/>
            <person name="Fallon T.R."/>
            <person name="Sander Lower S.E."/>
            <person name="Weng J.-K."/>
        </authorList>
    </citation>
    <scope>NUCLEOTIDE SEQUENCE</scope>
    <source>
        <strain evidence="10">TRF0915ILg1</strain>
        <tissue evidence="10">Whole body</tissue>
    </source>
</reference>
<gene>
    <name evidence="10" type="ORF">ILUMI_08241</name>
</gene>
<evidence type="ECO:0000256" key="1">
    <source>
        <dbReference type="ARBA" id="ARBA00005594"/>
    </source>
</evidence>
<comment type="similarity">
    <text evidence="1">Belongs to the class-I aminoacyl-tRNA synthetase family.</text>
</comment>
<dbReference type="GO" id="GO:0004832">
    <property type="term" value="F:valine-tRNA ligase activity"/>
    <property type="evidence" value="ECO:0007669"/>
    <property type="project" value="UniProtKB-EC"/>
</dbReference>
<organism evidence="10 11">
    <name type="scientific">Ignelater luminosus</name>
    <name type="common">Cucubano</name>
    <name type="synonym">Pyrophorus luminosus</name>
    <dbReference type="NCBI Taxonomy" id="2038154"/>
    <lineage>
        <taxon>Eukaryota</taxon>
        <taxon>Metazoa</taxon>
        <taxon>Ecdysozoa</taxon>
        <taxon>Arthropoda</taxon>
        <taxon>Hexapoda</taxon>
        <taxon>Insecta</taxon>
        <taxon>Pterygota</taxon>
        <taxon>Neoptera</taxon>
        <taxon>Endopterygota</taxon>
        <taxon>Coleoptera</taxon>
        <taxon>Polyphaga</taxon>
        <taxon>Elateriformia</taxon>
        <taxon>Elateroidea</taxon>
        <taxon>Elateridae</taxon>
        <taxon>Agrypninae</taxon>
        <taxon>Pyrophorini</taxon>
        <taxon>Ignelater</taxon>
    </lineage>
</organism>
<evidence type="ECO:0000313" key="10">
    <source>
        <dbReference type="EMBL" id="KAF2897933.1"/>
    </source>
</evidence>
<evidence type="ECO:0000256" key="2">
    <source>
        <dbReference type="ARBA" id="ARBA00013169"/>
    </source>
</evidence>
<dbReference type="OrthoDB" id="629407at2759"/>
<sequence>MFKLHHIRNNKLCKLCELSVFSNKNCNVHKSTNAAKLELGQAYAPHEVENKGPVGEYFTPPLKSEKPYSLVLPPPNITGALHLGHVLTVTLEDVLVKWNRMRGVKTLWVPGMDHAGIATQVVVEKRLWKERKQTRHDLGRELFEKEVWKWKEEKAPVIGKFLLIRCLLKIFR</sequence>
<comment type="caution">
    <text evidence="10">The sequence shown here is derived from an EMBL/GenBank/DDBJ whole genome shotgun (WGS) entry which is preliminary data.</text>
</comment>
<proteinExistence type="inferred from homology"/>
<name>A0A8K0D787_IGNLU</name>
<accession>A0A8K0D787</accession>
<evidence type="ECO:0000313" key="11">
    <source>
        <dbReference type="Proteomes" id="UP000801492"/>
    </source>
</evidence>
<dbReference type="Pfam" id="PF00133">
    <property type="entry name" value="tRNA-synt_1"/>
    <property type="match status" value="1"/>
</dbReference>
<evidence type="ECO:0000256" key="4">
    <source>
        <dbReference type="ARBA" id="ARBA00022741"/>
    </source>
</evidence>
<evidence type="ECO:0000256" key="5">
    <source>
        <dbReference type="ARBA" id="ARBA00022840"/>
    </source>
</evidence>
<keyword evidence="5" id="KW-0067">ATP-binding</keyword>
<evidence type="ECO:0000256" key="6">
    <source>
        <dbReference type="ARBA" id="ARBA00022917"/>
    </source>
</evidence>
<keyword evidence="6" id="KW-0648">Protein biosynthesis</keyword>
<dbReference type="GO" id="GO:0006438">
    <property type="term" value="P:valyl-tRNA aminoacylation"/>
    <property type="evidence" value="ECO:0007669"/>
    <property type="project" value="InterPro"/>
</dbReference>
<dbReference type="PROSITE" id="PS00178">
    <property type="entry name" value="AA_TRNA_LIGASE_I"/>
    <property type="match status" value="1"/>
</dbReference>
<dbReference type="InterPro" id="IPR014729">
    <property type="entry name" value="Rossmann-like_a/b/a_fold"/>
</dbReference>
<dbReference type="GO" id="GO:0005829">
    <property type="term" value="C:cytosol"/>
    <property type="evidence" value="ECO:0007669"/>
    <property type="project" value="TreeGrafter"/>
</dbReference>